<dbReference type="EMBL" id="SNRW01001631">
    <property type="protein sequence ID" value="KAA6395637.1"/>
    <property type="molecule type" value="Genomic_DNA"/>
</dbReference>
<dbReference type="Proteomes" id="UP000324800">
    <property type="component" value="Unassembled WGS sequence"/>
</dbReference>
<organism evidence="1 2">
    <name type="scientific">Streblomastix strix</name>
    <dbReference type="NCBI Taxonomy" id="222440"/>
    <lineage>
        <taxon>Eukaryota</taxon>
        <taxon>Metamonada</taxon>
        <taxon>Preaxostyla</taxon>
        <taxon>Oxymonadida</taxon>
        <taxon>Streblomastigidae</taxon>
        <taxon>Streblomastix</taxon>
    </lineage>
</organism>
<dbReference type="AlphaFoldDB" id="A0A5J4WKR4"/>
<accession>A0A5J4WKR4</accession>
<sequence length="114" mass="12994">MTSYDIYMDKDDSFMRSYNQSKIGAKTIILVTLRESLTPSINENSLLTPAQNQNNYQIFYAIQSHPNPRQALVTPLKLYLCDTIVRVTFYEAHDLQVQILKVIGEFGGTMVRSG</sequence>
<name>A0A5J4WKR4_9EUKA</name>
<proteinExistence type="predicted"/>
<reference evidence="1 2" key="1">
    <citation type="submission" date="2019-03" db="EMBL/GenBank/DDBJ databases">
        <title>Single cell metagenomics reveals metabolic interactions within the superorganism composed of flagellate Streblomastix strix and complex community of Bacteroidetes bacteria on its surface.</title>
        <authorList>
            <person name="Treitli S.C."/>
            <person name="Kolisko M."/>
            <person name="Husnik F."/>
            <person name="Keeling P."/>
            <person name="Hampl V."/>
        </authorList>
    </citation>
    <scope>NUCLEOTIDE SEQUENCE [LARGE SCALE GENOMIC DNA]</scope>
    <source>
        <strain evidence="1">ST1C</strain>
    </source>
</reference>
<gene>
    <name evidence="1" type="ORF">EZS28_008834</name>
</gene>
<protein>
    <submittedName>
        <fullName evidence="1">Uncharacterized protein</fullName>
    </submittedName>
</protein>
<comment type="caution">
    <text evidence="1">The sequence shown here is derived from an EMBL/GenBank/DDBJ whole genome shotgun (WGS) entry which is preliminary data.</text>
</comment>
<evidence type="ECO:0000313" key="2">
    <source>
        <dbReference type="Proteomes" id="UP000324800"/>
    </source>
</evidence>
<evidence type="ECO:0000313" key="1">
    <source>
        <dbReference type="EMBL" id="KAA6395637.1"/>
    </source>
</evidence>